<comment type="caution">
    <text evidence="3">The sequence shown here is derived from an EMBL/GenBank/DDBJ whole genome shotgun (WGS) entry which is preliminary data.</text>
</comment>
<gene>
    <name evidence="3" type="ORF">GGR28_000391</name>
</gene>
<protein>
    <recommendedName>
        <fullName evidence="2">Secretion system C-terminal sorting domain-containing protein</fullName>
    </recommendedName>
</protein>
<feature type="signal peptide" evidence="1">
    <location>
        <begin position="1"/>
        <end position="24"/>
    </location>
</feature>
<organism evidence="3 4">
    <name type="scientific">Neolewinella aquimaris</name>
    <dbReference type="NCBI Taxonomy" id="1835722"/>
    <lineage>
        <taxon>Bacteria</taxon>
        <taxon>Pseudomonadati</taxon>
        <taxon>Bacteroidota</taxon>
        <taxon>Saprospiria</taxon>
        <taxon>Saprospirales</taxon>
        <taxon>Lewinellaceae</taxon>
        <taxon>Neolewinella</taxon>
    </lineage>
</organism>
<keyword evidence="1" id="KW-0732">Signal</keyword>
<dbReference type="Pfam" id="PF14224">
    <property type="entry name" value="DUF4331"/>
    <property type="match status" value="1"/>
</dbReference>
<reference evidence="3 4" key="1">
    <citation type="submission" date="2020-08" db="EMBL/GenBank/DDBJ databases">
        <title>Genomic Encyclopedia of Type Strains, Phase IV (KMG-IV): sequencing the most valuable type-strain genomes for metagenomic binning, comparative biology and taxonomic classification.</title>
        <authorList>
            <person name="Goeker M."/>
        </authorList>
    </citation>
    <scope>NUCLEOTIDE SEQUENCE [LARGE SCALE GENOMIC DNA]</scope>
    <source>
        <strain evidence="3 4">DSM 105137</strain>
    </source>
</reference>
<dbReference type="Proteomes" id="UP000576209">
    <property type="component" value="Unassembled WGS sequence"/>
</dbReference>
<keyword evidence="4" id="KW-1185">Reference proteome</keyword>
<feature type="chain" id="PRO_5032436441" description="Secretion system C-terminal sorting domain-containing protein" evidence="1">
    <location>
        <begin position="25"/>
        <end position="690"/>
    </location>
</feature>
<proteinExistence type="predicted"/>
<dbReference type="InterPro" id="IPR025566">
    <property type="entry name" value="DUF4331"/>
</dbReference>
<evidence type="ECO:0000256" key="1">
    <source>
        <dbReference type="SAM" id="SignalP"/>
    </source>
</evidence>
<feature type="domain" description="Secretion system C-terminal sorting" evidence="2">
    <location>
        <begin position="610"/>
        <end position="682"/>
    </location>
</feature>
<evidence type="ECO:0000313" key="4">
    <source>
        <dbReference type="Proteomes" id="UP000576209"/>
    </source>
</evidence>
<dbReference type="NCBIfam" id="TIGR04183">
    <property type="entry name" value="Por_Secre_tail"/>
    <property type="match status" value="1"/>
</dbReference>
<accession>A0A840DXY4</accession>
<dbReference type="AlphaFoldDB" id="A0A840DXY4"/>
<sequence>MQLYQPTKSAVLLLLAVMMGSALFASSHREAPLIADDPLADNVDVYAFRSPDNPDMITLIATYIPMQLPHGGPNWYHFGENIRYEIHVDNNAATSGDELIYRFTFTRKNEDPTTFFNIRLGKENLKTTYNLDRIDRSGAATRLVTDGVVPAPNIGPRSIESMVGLNKKSYASYSDSTVVTLDGGMQIFAGPVDDPFFVDLGGIFDLGDAPRQDGDPVDGLACFNTNALVLNIPIDDLKRTGAPDAPANILDENFIIGVWASASRPKIRVLQDDGSKPEIQNNEYVQVSRLGMPLTNEAVIPVGMKDYWNAITPHMELADTTLDQYFYNPELALYMDDDLFGGAVPAFAPLRIQEASQTALGNVDFTNGADGLFILKGNAALDGTALDDDVFGTLLLPGAAKPRSVDLWPIFHTGVPNLAPYQLATGKDKGNPLSAGKPFINNFLPNGGDMLRLNMAVPVTPRDDEAFSSLGLVQAAVLGLTAAPYNTSTDLEFIPNMDGFPNGRRLEDDVTRIELQAVSGVVLAAVGLFYDDYDLEDSDSPVTEDLLSVLSYTTGVEENDLPFRDTFPFLALPHSGQGECSGAIRPNSSNDFFATDGMGINAPNVVGVNFPNPFQNQTTIKLRVRDAAAVNIDLYDLSGRRLANLAHRTFPSGEHLVPVEVSDLPQGIYFAVVTGGSGRVLQTIRMVKSY</sequence>
<dbReference type="RefSeq" id="WP_183494030.1">
    <property type="nucleotide sequence ID" value="NZ_JACIFF010000001.1"/>
</dbReference>
<dbReference type="Pfam" id="PF18962">
    <property type="entry name" value="Por_Secre_tail"/>
    <property type="match status" value="1"/>
</dbReference>
<evidence type="ECO:0000313" key="3">
    <source>
        <dbReference type="EMBL" id="MBB4077790.1"/>
    </source>
</evidence>
<name>A0A840DXY4_9BACT</name>
<evidence type="ECO:0000259" key="2">
    <source>
        <dbReference type="Pfam" id="PF18962"/>
    </source>
</evidence>
<dbReference type="EMBL" id="JACIFF010000001">
    <property type="protein sequence ID" value="MBB4077790.1"/>
    <property type="molecule type" value="Genomic_DNA"/>
</dbReference>
<dbReference type="InterPro" id="IPR026444">
    <property type="entry name" value="Secre_tail"/>
</dbReference>